<dbReference type="GO" id="GO:0016740">
    <property type="term" value="F:transferase activity"/>
    <property type="evidence" value="ECO:0007669"/>
    <property type="project" value="UniProtKB-KW"/>
</dbReference>
<dbReference type="SUPFAM" id="SSF52540">
    <property type="entry name" value="P-loop containing nucleoside triphosphate hydrolases"/>
    <property type="match status" value="1"/>
</dbReference>
<protein>
    <submittedName>
        <fullName evidence="2">Sulfotransferase</fullName>
    </submittedName>
</protein>
<organism evidence="2 3">
    <name type="scientific">Streptomyces armeniacus</name>
    <dbReference type="NCBI Taxonomy" id="83291"/>
    <lineage>
        <taxon>Bacteria</taxon>
        <taxon>Bacillati</taxon>
        <taxon>Actinomycetota</taxon>
        <taxon>Actinomycetes</taxon>
        <taxon>Kitasatosporales</taxon>
        <taxon>Streptomycetaceae</taxon>
        <taxon>Streptomyces</taxon>
    </lineage>
</organism>
<accession>A0A345XLQ0</accession>
<gene>
    <name evidence="2" type="ORF">DVA86_07815</name>
</gene>
<evidence type="ECO:0000313" key="2">
    <source>
        <dbReference type="EMBL" id="AXK32566.1"/>
    </source>
</evidence>
<dbReference type="Proteomes" id="UP000254425">
    <property type="component" value="Chromosome"/>
</dbReference>
<feature type="region of interest" description="Disordered" evidence="1">
    <location>
        <begin position="111"/>
        <end position="130"/>
    </location>
</feature>
<evidence type="ECO:0000256" key="1">
    <source>
        <dbReference type="SAM" id="MobiDB-lite"/>
    </source>
</evidence>
<reference evidence="2 3" key="1">
    <citation type="submission" date="2018-07" db="EMBL/GenBank/DDBJ databases">
        <title>Draft genome of the type strain Streptomyces armeniacus ATCC 15676.</title>
        <authorList>
            <person name="Labana P."/>
            <person name="Gosse J.T."/>
            <person name="Boddy C.N."/>
        </authorList>
    </citation>
    <scope>NUCLEOTIDE SEQUENCE [LARGE SCALE GENOMIC DNA]</scope>
    <source>
        <strain evidence="2 3">ATCC 15676</strain>
    </source>
</reference>
<dbReference type="InterPro" id="IPR027417">
    <property type="entry name" value="P-loop_NTPase"/>
</dbReference>
<keyword evidence="3" id="KW-1185">Reference proteome</keyword>
<keyword evidence="2" id="KW-0808">Transferase</keyword>
<evidence type="ECO:0000313" key="3">
    <source>
        <dbReference type="Proteomes" id="UP000254425"/>
    </source>
</evidence>
<dbReference type="EMBL" id="CP031320">
    <property type="protein sequence ID" value="AXK32566.1"/>
    <property type="molecule type" value="Genomic_DNA"/>
</dbReference>
<sequence>MRPLTFVVGTGRSGSTALSRILNLHPDVLSLNEMFASLGESALPGEPVSGEEFWQVLAGPNRFFDGLTRSGVPLPEFLYNRLDGGRYSADTTGIPALCLMVLPHLVAGNARETDTDGGNTEDAEAAGADAARVDPAEVDAALDALEPAVRGLPRRPAGQQYEALFGLLSARFGGGHAVVERSGYSLQAVPKLRRVFPHARFVHLFRDGPDCAVSMSRHIGYRSIAVLREIFRRTGVSALTELTPDLVSTLPHDLSEVLGERFDPALLLERPMPVTDFGALWSELVTEGEKSLDGLPPDRRAGLSYEGLLDTPREELARLAVFAGVEPYPVWLERGAALLDGARRGAALRLPRAELAELRERCAPGMRALGLEPAADGTGVRP</sequence>
<dbReference type="Pfam" id="PF13469">
    <property type="entry name" value="Sulfotransfer_3"/>
    <property type="match status" value="1"/>
</dbReference>
<dbReference type="KEGG" id="sarm:DVA86_07815"/>
<dbReference type="Gene3D" id="3.40.50.300">
    <property type="entry name" value="P-loop containing nucleotide triphosphate hydrolases"/>
    <property type="match status" value="1"/>
</dbReference>
<name>A0A345XLQ0_9ACTN</name>
<dbReference type="AlphaFoldDB" id="A0A345XLQ0"/>
<proteinExistence type="predicted"/>